<dbReference type="SUPFAM" id="SSF100895">
    <property type="entry name" value="Kazal-type serine protease inhibitors"/>
    <property type="match status" value="2"/>
</dbReference>
<evidence type="ECO:0000313" key="2">
    <source>
        <dbReference type="Proteomes" id="UP000887563"/>
    </source>
</evidence>
<dbReference type="Gene3D" id="3.30.60.30">
    <property type="match status" value="1"/>
</dbReference>
<protein>
    <submittedName>
        <fullName evidence="3">Kazal-like domain-containing protein</fullName>
    </submittedName>
</protein>
<accession>A0A914M5Y8</accession>
<reference evidence="3" key="1">
    <citation type="submission" date="2022-11" db="UniProtKB">
        <authorList>
            <consortium name="WormBaseParasite"/>
        </authorList>
    </citation>
    <scope>IDENTIFICATION</scope>
</reference>
<evidence type="ECO:0000313" key="3">
    <source>
        <dbReference type="WBParaSite" id="Minc3s01207g21707"/>
    </source>
</evidence>
<dbReference type="InterPro" id="IPR036058">
    <property type="entry name" value="Kazal_dom_sf"/>
</dbReference>
<keyword evidence="2" id="KW-1185">Reference proteome</keyword>
<dbReference type="AlphaFoldDB" id="A0A914M5Y8"/>
<name>A0A914M5Y8_MELIC</name>
<sequence length="148" mass="16583">MIVYVCWIVRGDMTQARKAYEGTCCPSADLCADYFDPVCDQFGNFYANDCIFDFHKCAQRRSGGPLIIIEGRGEQACANAIAAAAAKQQTKNNKKNNNLNNNIKRNNEEQVNNGRLLISKPPPCHFFCDETIAPVCDSQSRTHKNRCK</sequence>
<dbReference type="Proteomes" id="UP000887563">
    <property type="component" value="Unplaced"/>
</dbReference>
<dbReference type="Pfam" id="PF07648">
    <property type="entry name" value="Kazal_2"/>
    <property type="match status" value="1"/>
</dbReference>
<dbReference type="InterPro" id="IPR002350">
    <property type="entry name" value="Kazal_dom"/>
</dbReference>
<proteinExistence type="predicted"/>
<feature type="domain" description="Kazal-like" evidence="1">
    <location>
        <begin position="30"/>
        <end position="64"/>
    </location>
</feature>
<organism evidence="2 3">
    <name type="scientific">Meloidogyne incognita</name>
    <name type="common">Southern root-knot nematode worm</name>
    <name type="synonym">Oxyuris incognita</name>
    <dbReference type="NCBI Taxonomy" id="6306"/>
    <lineage>
        <taxon>Eukaryota</taxon>
        <taxon>Metazoa</taxon>
        <taxon>Ecdysozoa</taxon>
        <taxon>Nematoda</taxon>
        <taxon>Chromadorea</taxon>
        <taxon>Rhabditida</taxon>
        <taxon>Tylenchina</taxon>
        <taxon>Tylenchomorpha</taxon>
        <taxon>Tylenchoidea</taxon>
        <taxon>Meloidogynidae</taxon>
        <taxon>Meloidogyninae</taxon>
        <taxon>Meloidogyne</taxon>
        <taxon>Meloidogyne incognita group</taxon>
    </lineage>
</organism>
<dbReference type="WBParaSite" id="Minc3s01207g21707">
    <property type="protein sequence ID" value="Minc3s01207g21707"/>
    <property type="gene ID" value="Minc3s01207g21707"/>
</dbReference>
<evidence type="ECO:0000259" key="1">
    <source>
        <dbReference type="Pfam" id="PF07648"/>
    </source>
</evidence>